<dbReference type="OrthoDB" id="3877279at2759"/>
<feature type="region of interest" description="Disordered" evidence="1">
    <location>
        <begin position="262"/>
        <end position="284"/>
    </location>
</feature>
<dbReference type="EMBL" id="CDHN01000002">
    <property type="protein sequence ID" value="CEJ84279.1"/>
    <property type="molecule type" value="Genomic_DNA"/>
</dbReference>
<accession>A0A0A1SSI1</accession>
<feature type="compositionally biased region" description="Low complexity" evidence="1">
    <location>
        <begin position="136"/>
        <end position="160"/>
    </location>
</feature>
<name>A0A0A1SSI1_9HYPO</name>
<evidence type="ECO:0000313" key="2">
    <source>
        <dbReference type="EMBL" id="CEJ84279.1"/>
    </source>
</evidence>
<evidence type="ECO:0000313" key="3">
    <source>
        <dbReference type="Proteomes" id="UP000039046"/>
    </source>
</evidence>
<keyword evidence="3" id="KW-1185">Reference proteome</keyword>
<dbReference type="Proteomes" id="UP000039046">
    <property type="component" value="Unassembled WGS sequence"/>
</dbReference>
<dbReference type="HOGENOM" id="CLU_063918_0_0_1"/>
<dbReference type="AlphaFoldDB" id="A0A0A1SSI1"/>
<reference evidence="2 3" key="1">
    <citation type="journal article" date="2015" name="Genome Announc.">
        <title>Draft Genome Sequence and Gene Annotation of the Entomopathogenic Fungus Verticillium hemipterigenum.</title>
        <authorList>
            <person name="Horn F."/>
            <person name="Habel A."/>
            <person name="Scharf D.H."/>
            <person name="Dworschak J."/>
            <person name="Brakhage A.A."/>
            <person name="Guthke R."/>
            <person name="Hertweck C."/>
            <person name="Linde J."/>
        </authorList>
    </citation>
    <scope>NUCLEOTIDE SEQUENCE [LARGE SCALE GENOMIC DNA]</scope>
</reference>
<evidence type="ECO:0000256" key="1">
    <source>
        <dbReference type="SAM" id="MobiDB-lite"/>
    </source>
</evidence>
<gene>
    <name evidence="2" type="ORF">VHEMI03433</name>
</gene>
<protein>
    <recommendedName>
        <fullName evidence="4">Cyclin N-terminal domain-containing protein</fullName>
    </recommendedName>
</protein>
<dbReference type="Gene3D" id="1.10.472.10">
    <property type="entry name" value="Cyclin-like"/>
    <property type="match status" value="1"/>
</dbReference>
<organism evidence="2 3">
    <name type="scientific">[Torrubiella] hemipterigena</name>
    <dbReference type="NCBI Taxonomy" id="1531966"/>
    <lineage>
        <taxon>Eukaryota</taxon>
        <taxon>Fungi</taxon>
        <taxon>Dikarya</taxon>
        <taxon>Ascomycota</taxon>
        <taxon>Pezizomycotina</taxon>
        <taxon>Sordariomycetes</taxon>
        <taxon>Hypocreomycetidae</taxon>
        <taxon>Hypocreales</taxon>
        <taxon>Clavicipitaceae</taxon>
        <taxon>Clavicipitaceae incertae sedis</taxon>
        <taxon>'Torrubiella' clade</taxon>
    </lineage>
</organism>
<evidence type="ECO:0008006" key="4">
    <source>
        <dbReference type="Google" id="ProtNLM"/>
    </source>
</evidence>
<proteinExistence type="predicted"/>
<feature type="region of interest" description="Disordered" evidence="1">
    <location>
        <begin position="136"/>
        <end position="174"/>
    </location>
</feature>
<sequence length="313" mass="33728">MKRQQQHQHDAAAAPASQAALDTAFFTYKPLSNLPTPPPSYRGSSGVASPLCNTAWDVGPELLSDHYRGSAIHLVNLIPSAASLADASVSLVQAILARANLPLETIALAVCILDSLNSRFARKWRLSCPLVPASPAVPSDSSFATSSSSSSKRHSLPQSSKAAARKLEKRNKQPQLHIDSVNPEIIVLAALVIAVKFTEDPEQASQFYCDDWGQGLWSSSQLNTTERCVIENLNYRIMPLCDEELIADAMADMQLAGAHATPYHLHEPTPPDSDGEEQSNDGYVLGHSRSKTMAPITSRYDDLGLGLGAGWAM</sequence>